<dbReference type="InterPro" id="IPR036420">
    <property type="entry name" value="BRCT_dom_sf"/>
</dbReference>
<dbReference type="Pfam" id="PF16589">
    <property type="entry name" value="BRCT_2"/>
    <property type="match status" value="1"/>
</dbReference>
<feature type="region of interest" description="Disordered" evidence="12">
    <location>
        <begin position="461"/>
        <end position="500"/>
    </location>
</feature>
<feature type="compositionally biased region" description="Acidic residues" evidence="12">
    <location>
        <begin position="714"/>
        <end position="747"/>
    </location>
</feature>
<dbReference type="PANTHER" id="PTHR16466:SF6">
    <property type="entry name" value="TELOMERIC REPEAT-BINDING FACTOR 2-INTERACTING PROTEIN 1"/>
    <property type="match status" value="1"/>
</dbReference>
<feature type="compositionally biased region" description="Pro residues" evidence="12">
    <location>
        <begin position="319"/>
        <end position="328"/>
    </location>
</feature>
<evidence type="ECO:0000256" key="3">
    <source>
        <dbReference type="ARBA" id="ARBA00010467"/>
    </source>
</evidence>
<dbReference type="CDD" id="cd11655">
    <property type="entry name" value="rap1_myb-like"/>
    <property type="match status" value="2"/>
</dbReference>
<dbReference type="CDD" id="cd16100">
    <property type="entry name" value="ARID"/>
    <property type="match status" value="1"/>
</dbReference>
<dbReference type="GO" id="GO:0031848">
    <property type="term" value="P:protection from non-homologous end joining at telomere"/>
    <property type="evidence" value="ECO:0007669"/>
    <property type="project" value="TreeGrafter"/>
</dbReference>
<feature type="compositionally biased region" description="Basic and acidic residues" evidence="12">
    <location>
        <begin position="274"/>
        <end position="290"/>
    </location>
</feature>
<evidence type="ECO:0000256" key="1">
    <source>
        <dbReference type="ARBA" id="ARBA00004123"/>
    </source>
</evidence>
<feature type="domain" description="BRCT" evidence="13">
    <location>
        <begin position="31"/>
        <end position="110"/>
    </location>
</feature>
<dbReference type="InterPro" id="IPR036431">
    <property type="entry name" value="ARID_dom_sf"/>
</dbReference>
<feature type="compositionally biased region" description="Polar residues" evidence="12">
    <location>
        <begin position="490"/>
        <end position="500"/>
    </location>
</feature>
<dbReference type="GO" id="GO:0010833">
    <property type="term" value="P:telomere maintenance via telomere lengthening"/>
    <property type="evidence" value="ECO:0007669"/>
    <property type="project" value="TreeGrafter"/>
</dbReference>
<dbReference type="InterPro" id="IPR039595">
    <property type="entry name" value="TE2IP/Rap1"/>
</dbReference>
<keyword evidence="6" id="KW-0779">Telomere</keyword>
<evidence type="ECO:0000256" key="9">
    <source>
        <dbReference type="ARBA" id="ARBA00023163"/>
    </source>
</evidence>
<evidence type="ECO:0000256" key="2">
    <source>
        <dbReference type="ARBA" id="ARBA00004574"/>
    </source>
</evidence>
<keyword evidence="7" id="KW-0805">Transcription regulation</keyword>
<dbReference type="CDD" id="cd23767">
    <property type="entry name" value="IQCD"/>
    <property type="match status" value="1"/>
</dbReference>
<evidence type="ECO:0000256" key="10">
    <source>
        <dbReference type="ARBA" id="ARBA00023242"/>
    </source>
</evidence>
<dbReference type="Pfam" id="PF11626">
    <property type="entry name" value="Rap1_C"/>
    <property type="match status" value="1"/>
</dbReference>
<dbReference type="Proteomes" id="UP001281003">
    <property type="component" value="Unassembled WGS sequence"/>
</dbReference>
<feature type="compositionally biased region" description="Acidic residues" evidence="12">
    <location>
        <begin position="1000"/>
        <end position="1013"/>
    </location>
</feature>
<dbReference type="GO" id="GO:0070187">
    <property type="term" value="C:shelterin complex"/>
    <property type="evidence" value="ECO:0007669"/>
    <property type="project" value="TreeGrafter"/>
</dbReference>
<evidence type="ECO:0000256" key="6">
    <source>
        <dbReference type="ARBA" id="ARBA00022895"/>
    </source>
</evidence>
<keyword evidence="8" id="KW-0010">Activator</keyword>
<name>A0AAE0UF97_SORBR</name>
<feature type="compositionally biased region" description="Low complexity" evidence="12">
    <location>
        <begin position="867"/>
        <end position="877"/>
    </location>
</feature>
<dbReference type="PROSITE" id="PS50172">
    <property type="entry name" value="BRCT"/>
    <property type="match status" value="1"/>
</dbReference>
<feature type="region of interest" description="Disordered" evidence="12">
    <location>
        <begin position="271"/>
        <end position="395"/>
    </location>
</feature>
<dbReference type="PANTHER" id="PTHR16466">
    <property type="entry name" value="TELOMERE REPEAT-BINDING FACTOR 2-INTERACTING PROTEIN 1"/>
    <property type="match status" value="1"/>
</dbReference>
<reference evidence="14" key="2">
    <citation type="submission" date="2023-07" db="EMBL/GenBank/DDBJ databases">
        <authorList>
            <consortium name="Lawrence Berkeley National Laboratory"/>
            <person name="Haridas S."/>
            <person name="Hensen N."/>
            <person name="Bonometti L."/>
            <person name="Westerberg I."/>
            <person name="Brannstrom I.O."/>
            <person name="Guillou S."/>
            <person name="Cros-Aarteil S."/>
            <person name="Calhoun S."/>
            <person name="Kuo A."/>
            <person name="Mondo S."/>
            <person name="Pangilinan J."/>
            <person name="Riley R."/>
            <person name="LaButti K."/>
            <person name="Andreopoulos B."/>
            <person name="Lipzen A."/>
            <person name="Chen C."/>
            <person name="Yanf M."/>
            <person name="Daum C."/>
            <person name="Ng V."/>
            <person name="Clum A."/>
            <person name="Steindorff A."/>
            <person name="Ohm R."/>
            <person name="Martin F."/>
            <person name="Silar P."/>
            <person name="Natvig D."/>
            <person name="Lalanne C."/>
            <person name="Gautier V."/>
            <person name="Ament-velasquez S.L."/>
            <person name="Kruys A."/>
            <person name="Hutchinson M.I."/>
            <person name="Powell A.J."/>
            <person name="Barry K."/>
            <person name="Miller A.N."/>
            <person name="Grigoriev I.V."/>
            <person name="Debuchy R."/>
            <person name="Gladieux P."/>
            <person name="Thoren M.H."/>
            <person name="Johannesson H."/>
        </authorList>
    </citation>
    <scope>NUCLEOTIDE SEQUENCE</scope>
    <source>
        <strain evidence="14">FGSC 1904</strain>
    </source>
</reference>
<evidence type="ECO:0000256" key="11">
    <source>
        <dbReference type="ARBA" id="ARBA00032471"/>
    </source>
</evidence>
<dbReference type="Gene3D" id="1.10.10.60">
    <property type="entry name" value="Homeodomain-like"/>
    <property type="match status" value="2"/>
</dbReference>
<keyword evidence="10" id="KW-0539">Nucleus</keyword>
<feature type="compositionally biased region" description="Acidic residues" evidence="12">
    <location>
        <begin position="467"/>
        <end position="482"/>
    </location>
</feature>
<evidence type="ECO:0000256" key="8">
    <source>
        <dbReference type="ARBA" id="ARBA00023159"/>
    </source>
</evidence>
<accession>A0AAE0UF97</accession>
<evidence type="ECO:0000259" key="13">
    <source>
        <dbReference type="PROSITE" id="PS50172"/>
    </source>
</evidence>
<evidence type="ECO:0000256" key="4">
    <source>
        <dbReference type="ARBA" id="ARBA00017805"/>
    </source>
</evidence>
<dbReference type="Pfam" id="PF08914">
    <property type="entry name" value="Myb_Rap1"/>
    <property type="match status" value="2"/>
</dbReference>
<dbReference type="GO" id="GO:0042162">
    <property type="term" value="F:telomeric DNA binding"/>
    <property type="evidence" value="ECO:0007669"/>
    <property type="project" value="TreeGrafter"/>
</dbReference>
<dbReference type="SUPFAM" id="SSF46774">
    <property type="entry name" value="ARID-like"/>
    <property type="match status" value="1"/>
</dbReference>
<dbReference type="InterPro" id="IPR001357">
    <property type="entry name" value="BRCT_dom"/>
</dbReference>
<comment type="subcellular location">
    <subcellularLocation>
        <location evidence="2">Chromosome</location>
        <location evidence="2">Telomere</location>
    </subcellularLocation>
    <subcellularLocation>
        <location evidence="1">Nucleus</location>
    </subcellularLocation>
</comment>
<dbReference type="SMART" id="SM01014">
    <property type="entry name" value="ARID"/>
    <property type="match status" value="1"/>
</dbReference>
<dbReference type="InterPro" id="IPR001606">
    <property type="entry name" value="ARID_dom"/>
</dbReference>
<dbReference type="SUPFAM" id="SSF46689">
    <property type="entry name" value="Homeodomain-like"/>
    <property type="match status" value="2"/>
</dbReference>
<comment type="caution">
    <text evidence="14">The sequence shown here is derived from an EMBL/GenBank/DDBJ whole genome shotgun (WGS) entry which is preliminary data.</text>
</comment>
<evidence type="ECO:0000313" key="15">
    <source>
        <dbReference type="Proteomes" id="UP001281003"/>
    </source>
</evidence>
<evidence type="ECO:0000256" key="12">
    <source>
        <dbReference type="SAM" id="MobiDB-lite"/>
    </source>
</evidence>
<comment type="similarity">
    <text evidence="3">Belongs to the RAP1 family.</text>
</comment>
<keyword evidence="15" id="KW-1185">Reference proteome</keyword>
<feature type="compositionally biased region" description="Low complexity" evidence="12">
    <location>
        <begin position="120"/>
        <end position="129"/>
    </location>
</feature>
<dbReference type="SUPFAM" id="SSF52113">
    <property type="entry name" value="BRCT domain"/>
    <property type="match status" value="1"/>
</dbReference>
<dbReference type="EMBL" id="JAUTDP010000002">
    <property type="protein sequence ID" value="KAK3401933.1"/>
    <property type="molecule type" value="Genomic_DNA"/>
</dbReference>
<feature type="region of interest" description="Disordered" evidence="12">
    <location>
        <begin position="117"/>
        <end position="138"/>
    </location>
</feature>
<feature type="compositionally biased region" description="Low complexity" evidence="12">
    <location>
        <begin position="814"/>
        <end position="828"/>
    </location>
</feature>
<feature type="region of interest" description="Disordered" evidence="12">
    <location>
        <begin position="598"/>
        <end position="841"/>
    </location>
</feature>
<dbReference type="Pfam" id="PF01388">
    <property type="entry name" value="ARID"/>
    <property type="match status" value="1"/>
</dbReference>
<dbReference type="InterPro" id="IPR021661">
    <property type="entry name" value="Rap1_C"/>
</dbReference>
<reference evidence="14" key="1">
    <citation type="journal article" date="2023" name="Mol. Phylogenet. Evol.">
        <title>Genome-scale phylogeny and comparative genomics of the fungal order Sordariales.</title>
        <authorList>
            <person name="Hensen N."/>
            <person name="Bonometti L."/>
            <person name="Westerberg I."/>
            <person name="Brannstrom I.O."/>
            <person name="Guillou S."/>
            <person name="Cros-Aarteil S."/>
            <person name="Calhoun S."/>
            <person name="Haridas S."/>
            <person name="Kuo A."/>
            <person name="Mondo S."/>
            <person name="Pangilinan J."/>
            <person name="Riley R."/>
            <person name="LaButti K."/>
            <person name="Andreopoulos B."/>
            <person name="Lipzen A."/>
            <person name="Chen C."/>
            <person name="Yan M."/>
            <person name="Daum C."/>
            <person name="Ng V."/>
            <person name="Clum A."/>
            <person name="Steindorff A."/>
            <person name="Ohm R.A."/>
            <person name="Martin F."/>
            <person name="Silar P."/>
            <person name="Natvig D.O."/>
            <person name="Lalanne C."/>
            <person name="Gautier V."/>
            <person name="Ament-Velasquez S.L."/>
            <person name="Kruys A."/>
            <person name="Hutchinson M.I."/>
            <person name="Powell A.J."/>
            <person name="Barry K."/>
            <person name="Miller A.N."/>
            <person name="Grigoriev I.V."/>
            <person name="Debuchy R."/>
            <person name="Gladieux P."/>
            <person name="Hiltunen Thoren M."/>
            <person name="Johannesson H."/>
        </authorList>
    </citation>
    <scope>NUCLEOTIDE SEQUENCE</scope>
    <source>
        <strain evidence="14">FGSC 1904</strain>
    </source>
</reference>
<evidence type="ECO:0000256" key="5">
    <source>
        <dbReference type="ARBA" id="ARBA00022454"/>
    </source>
</evidence>
<dbReference type="InterPro" id="IPR009057">
    <property type="entry name" value="Homeodomain-like_sf"/>
</dbReference>
<proteinExistence type="inferred from homology"/>
<dbReference type="Gene3D" id="3.40.50.10190">
    <property type="entry name" value="BRCT domain"/>
    <property type="match status" value="1"/>
</dbReference>
<evidence type="ECO:0000256" key="7">
    <source>
        <dbReference type="ARBA" id="ARBA00023015"/>
    </source>
</evidence>
<evidence type="ECO:0000313" key="14">
    <source>
        <dbReference type="EMBL" id="KAK3401933.1"/>
    </source>
</evidence>
<feature type="compositionally biased region" description="Polar residues" evidence="12">
    <location>
        <begin position="750"/>
        <end position="784"/>
    </location>
</feature>
<dbReference type="InterPro" id="IPR015010">
    <property type="entry name" value="TERF2IP_Myb"/>
</dbReference>
<organism evidence="14 15">
    <name type="scientific">Sordaria brevicollis</name>
    <dbReference type="NCBI Taxonomy" id="83679"/>
    <lineage>
        <taxon>Eukaryota</taxon>
        <taxon>Fungi</taxon>
        <taxon>Dikarya</taxon>
        <taxon>Ascomycota</taxon>
        <taxon>Pezizomycotina</taxon>
        <taxon>Sordariomycetes</taxon>
        <taxon>Sordariomycetidae</taxon>
        <taxon>Sordariales</taxon>
        <taxon>Sordariaceae</taxon>
        <taxon>Sordaria</taxon>
    </lineage>
</organism>
<feature type="compositionally biased region" description="Pro residues" evidence="12">
    <location>
        <begin position="878"/>
        <end position="903"/>
    </location>
</feature>
<feature type="compositionally biased region" description="Acidic residues" evidence="12">
    <location>
        <begin position="598"/>
        <end position="626"/>
    </location>
</feature>
<sequence>MPSAGIVYEGVLARGSQAPDENNANQNQNRYEGTLFNGLKFWISSKVPDRKSLMDSVKANGGKIVLLEKHADLLIADHARKDVPAGSVSWKYITDSISEGELADIDIYKIDVKAKGGRTAKGAGSSSKSVPGKRTRTPFTPQDDHLLIHWVLQGEGIARGQGSARGNQLYKDLADKYPHHTFQSWRDRFIKLYDHINRDSLAAMLPRDFQPPPPSGAPSLDEDDQIVIDFVKRSRQSGIPEQNMYKKLAEQHPHRSWQDWRSRCIKLQAVTNREASEESDHGDHAARDTPEPSLPEPSLLKPSVPKPSVPKPTFTKPAPSEPTLPEPTPKAVTRPQVTATPKSADQVITKKRPSAALNRVRQDIPTKSSPVRPVNPTITSSAHKKSSPHPTPSRFEDYTRRARQLREEKRKTKSATIIQRAWRRHQAKEQIPWRQAIKKFQALAQGFVIRQALAPFFDDLSSQYDTPNEEEDQQFYSEDEGSVDLGHSVEPNTASQPSQTPREQFYHYFDLYNQAVENSPVRWVKIGTKSVETWDLWSAVTGQDVPAHARDWQVVAEDLGFDWIAEPDVPNQLQAAYQEHLADFEDNLEDFMADELFEDEEEGEENEEVEGVQLEEEEEVDAEEEKEQDHNTTEFRSSPPIVGAALKSSGGLKRNVEQLISSPLASMTRKRQRYSLEDEVPESPPKRRGSPLPPIPEVTSRPEEEAADVTLVNDEGDAAEEMPMYDDDGGDYEAEEEIEEREDDDDVFYTQLQQPRQTTAPKPQATQNRPATQPSVEDQTINIPSDSDSDSDSSSDAFGTPINPPQPAPERKPVPAAVPVVRRQLPPREGTAPPRFRIPSEQPAVTNAVPCASILFSPTTTTSTLCTTSIYRPGHSTHPPPPNPQHQQPPPSSSSYPPPLPKHPLPHSGRNLGDGIASEDPLAIVKRYTSLGFRRSDCCKGVFATTHDPLIAGHAIYAVAKYKKLPGDVPGIWTESDDEDLKRVDRFYKKQRTGERDGGDGEDGGGGEWEEDEERIMKVLEMRRVKEVERRLEEKHGRKRMESRRVMLRYWPRV</sequence>
<keyword evidence="5" id="KW-0158">Chromosome</keyword>
<protein>
    <recommendedName>
        <fullName evidence="4">Telomeric repeat-binding factor 2-interacting protein 1</fullName>
    </recommendedName>
    <alternativeName>
        <fullName evidence="11">Repressor/activator protein 1 homolog</fullName>
    </alternativeName>
</protein>
<dbReference type="AlphaFoldDB" id="A0AAE0UF97"/>
<dbReference type="Gene3D" id="1.10.150.60">
    <property type="entry name" value="ARID DNA-binding domain"/>
    <property type="match status" value="1"/>
</dbReference>
<feature type="region of interest" description="Disordered" evidence="12">
    <location>
        <begin position="992"/>
        <end position="1013"/>
    </location>
</feature>
<gene>
    <name evidence="14" type="ORF">B0T20DRAFT_492913</name>
</gene>
<keyword evidence="9" id="KW-0804">Transcription</keyword>
<feature type="region of interest" description="Disordered" evidence="12">
    <location>
        <begin position="867"/>
        <end position="916"/>
    </location>
</feature>